<organism evidence="1 2">
    <name type="scientific">Thiomicrorhabdus marina</name>
    <dbReference type="NCBI Taxonomy" id="2818442"/>
    <lineage>
        <taxon>Bacteria</taxon>
        <taxon>Pseudomonadati</taxon>
        <taxon>Pseudomonadota</taxon>
        <taxon>Gammaproteobacteria</taxon>
        <taxon>Thiotrichales</taxon>
        <taxon>Piscirickettsiaceae</taxon>
        <taxon>Thiomicrorhabdus</taxon>
    </lineage>
</organism>
<dbReference type="RefSeq" id="WP_208150353.1">
    <property type="nucleotide sequence ID" value="NZ_JAGETV010000016.1"/>
</dbReference>
<reference evidence="1 2" key="1">
    <citation type="submission" date="2021-03" db="EMBL/GenBank/DDBJ databases">
        <title>Thiomicrorhabdus sp.nov.,novel sulfur-oxidizing bacteria isolated from coastal sediment.</title>
        <authorList>
            <person name="Liu X."/>
        </authorList>
    </citation>
    <scope>NUCLEOTIDE SEQUENCE [LARGE SCALE GENOMIC DNA]</scope>
    <source>
        <strain evidence="1 2">6S2-11</strain>
    </source>
</reference>
<name>A0ABS3Q5Y7_9GAMM</name>
<keyword evidence="2" id="KW-1185">Reference proteome</keyword>
<evidence type="ECO:0000313" key="2">
    <source>
        <dbReference type="Proteomes" id="UP000664835"/>
    </source>
</evidence>
<comment type="caution">
    <text evidence="1">The sequence shown here is derived from an EMBL/GenBank/DDBJ whole genome shotgun (WGS) entry which is preliminary data.</text>
</comment>
<gene>
    <name evidence="1" type="ORF">J3998_09140</name>
</gene>
<evidence type="ECO:0000313" key="1">
    <source>
        <dbReference type="EMBL" id="MBO1927739.1"/>
    </source>
</evidence>
<dbReference type="Proteomes" id="UP000664835">
    <property type="component" value="Unassembled WGS sequence"/>
</dbReference>
<sequence>MSDSTSSIHKIKFSGAFYQNLGVTQWQMRSGFSVAQVPASKPIAVNEEVLEASESVMTMGAEPQQVESVSQPQAVQAAAVPKTVVQTVENPVVVIGHGLQDFWQDDESLEWRLWSNIMQAFNWHEEQVLFVDSALLTTEEQAFASVEEIIGMGAERLLSMDDEHPINEMLSEGAEIISVPDFDLMLSDPYAKKSFYQQASTLHA</sequence>
<protein>
    <submittedName>
        <fullName evidence="1">Uncharacterized protein</fullName>
    </submittedName>
</protein>
<dbReference type="EMBL" id="JAGETV010000016">
    <property type="protein sequence ID" value="MBO1927739.1"/>
    <property type="molecule type" value="Genomic_DNA"/>
</dbReference>
<proteinExistence type="predicted"/>
<accession>A0ABS3Q5Y7</accession>